<gene>
    <name evidence="1" type="ORF">GBX60_20610</name>
</gene>
<proteinExistence type="predicted"/>
<organism evidence="1">
    <name type="scientific">Salmonella enterica subsp. enterica serovar Mbandaka</name>
    <dbReference type="NCBI Taxonomy" id="192954"/>
    <lineage>
        <taxon>Bacteria</taxon>
        <taxon>Pseudomonadati</taxon>
        <taxon>Pseudomonadota</taxon>
        <taxon>Gammaproteobacteria</taxon>
        <taxon>Enterobacterales</taxon>
        <taxon>Enterobacteriaceae</taxon>
        <taxon>Salmonella</taxon>
    </lineage>
</organism>
<evidence type="ECO:0000313" key="1">
    <source>
        <dbReference type="EMBL" id="HAB4079161.1"/>
    </source>
</evidence>
<reference evidence="1" key="2">
    <citation type="submission" date="2019-10" db="EMBL/GenBank/DDBJ databases">
        <authorList>
            <consortium name="NCBI Pathogen Detection Project"/>
        </authorList>
    </citation>
    <scope>NUCLEOTIDE SEQUENCE</scope>
    <source>
        <strain evidence="1">Salmonella enterica</strain>
    </source>
</reference>
<name>A0A6Y1VMA6_SALET</name>
<reference evidence="1" key="1">
    <citation type="journal article" date="2018" name="Genome Biol.">
        <title>SKESA: strategic k-mer extension for scrupulous assemblies.</title>
        <authorList>
            <person name="Souvorov A."/>
            <person name="Agarwala R."/>
            <person name="Lipman D.J."/>
        </authorList>
    </citation>
    <scope>NUCLEOTIDE SEQUENCE</scope>
    <source>
        <strain evidence="1">Salmonella enterica</strain>
    </source>
</reference>
<dbReference type="EMBL" id="DAAGPX010000040">
    <property type="protein sequence ID" value="HAB4079161.1"/>
    <property type="molecule type" value="Genomic_DNA"/>
</dbReference>
<dbReference type="AlphaFoldDB" id="A0A6Y1VMA6"/>
<sequence length="34" mass="4204">MMLFLFNLNNMVFYTESDWRGVMNHIFKLAFIFI</sequence>
<dbReference type="GO" id="GO:0016787">
    <property type="term" value="F:hydrolase activity"/>
    <property type="evidence" value="ECO:0007669"/>
    <property type="project" value="UniProtKB-KW"/>
</dbReference>
<protein>
    <submittedName>
        <fullName evidence="1">Alpha/beta hydrolase</fullName>
    </submittedName>
</protein>
<keyword evidence="1" id="KW-0378">Hydrolase</keyword>
<comment type="caution">
    <text evidence="1">The sequence shown here is derived from an EMBL/GenBank/DDBJ whole genome shotgun (WGS) entry which is preliminary data.</text>
</comment>
<feature type="non-terminal residue" evidence="1">
    <location>
        <position position="34"/>
    </location>
</feature>
<accession>A0A6Y1VMA6</accession>